<reference evidence="1" key="2">
    <citation type="journal article" date="2015" name="Data Brief">
        <title>Shoot transcriptome of the giant reed, Arundo donax.</title>
        <authorList>
            <person name="Barrero R.A."/>
            <person name="Guerrero F.D."/>
            <person name="Moolhuijzen P."/>
            <person name="Goolsby J.A."/>
            <person name="Tidwell J."/>
            <person name="Bellgard S.E."/>
            <person name="Bellgard M.I."/>
        </authorList>
    </citation>
    <scope>NUCLEOTIDE SEQUENCE</scope>
    <source>
        <tissue evidence="1">Shoot tissue taken approximately 20 cm above the soil surface</tissue>
    </source>
</reference>
<organism evidence="1">
    <name type="scientific">Arundo donax</name>
    <name type="common">Giant reed</name>
    <name type="synonym">Donax arundinaceus</name>
    <dbReference type="NCBI Taxonomy" id="35708"/>
    <lineage>
        <taxon>Eukaryota</taxon>
        <taxon>Viridiplantae</taxon>
        <taxon>Streptophyta</taxon>
        <taxon>Embryophyta</taxon>
        <taxon>Tracheophyta</taxon>
        <taxon>Spermatophyta</taxon>
        <taxon>Magnoliopsida</taxon>
        <taxon>Liliopsida</taxon>
        <taxon>Poales</taxon>
        <taxon>Poaceae</taxon>
        <taxon>PACMAD clade</taxon>
        <taxon>Arundinoideae</taxon>
        <taxon>Arundineae</taxon>
        <taxon>Arundo</taxon>
    </lineage>
</organism>
<accession>A0A0A9GVY5</accession>
<protein>
    <submittedName>
        <fullName evidence="1">Uncharacterized protein</fullName>
    </submittedName>
</protein>
<name>A0A0A9GVY5_ARUDO</name>
<reference evidence="1" key="1">
    <citation type="submission" date="2014-09" db="EMBL/GenBank/DDBJ databases">
        <authorList>
            <person name="Magalhaes I.L.F."/>
            <person name="Oliveira U."/>
            <person name="Santos F.R."/>
            <person name="Vidigal T.H.D.A."/>
            <person name="Brescovit A.D."/>
            <person name="Santos A.J."/>
        </authorList>
    </citation>
    <scope>NUCLEOTIDE SEQUENCE</scope>
    <source>
        <tissue evidence="1">Shoot tissue taken approximately 20 cm above the soil surface</tissue>
    </source>
</reference>
<sequence length="29" mass="3470">MEGLNWFCYVNSKLCCLMNNAYFFSIQMV</sequence>
<proteinExistence type="predicted"/>
<dbReference type="AlphaFoldDB" id="A0A0A9GVY5"/>
<evidence type="ECO:0000313" key="1">
    <source>
        <dbReference type="EMBL" id="JAE27709.1"/>
    </source>
</evidence>
<dbReference type="EMBL" id="GBRH01170187">
    <property type="protein sequence ID" value="JAE27709.1"/>
    <property type="molecule type" value="Transcribed_RNA"/>
</dbReference>